<organism evidence="1 2">
    <name type="scientific">Pseudomonas granadensis</name>
    <dbReference type="NCBI Taxonomy" id="1421430"/>
    <lineage>
        <taxon>Bacteria</taxon>
        <taxon>Pseudomonadati</taxon>
        <taxon>Pseudomonadota</taxon>
        <taxon>Gammaproteobacteria</taxon>
        <taxon>Pseudomonadales</taxon>
        <taxon>Pseudomonadaceae</taxon>
        <taxon>Pseudomonas</taxon>
    </lineage>
</organism>
<dbReference type="RefSeq" id="WP_203420886.1">
    <property type="nucleotide sequence ID" value="NZ_CP069352.1"/>
</dbReference>
<reference evidence="1 2" key="1">
    <citation type="submission" date="2021-02" db="EMBL/GenBank/DDBJ databases">
        <authorList>
            <person name="Cea Torrescassana E."/>
        </authorList>
    </citation>
    <scope>NUCLEOTIDE SEQUENCE [LARGE SCALE GENOMIC DNA]</scope>
    <source>
        <strain evidence="1 2">CT364</strain>
    </source>
</reference>
<dbReference type="Proteomes" id="UP000663686">
    <property type="component" value="Chromosome"/>
</dbReference>
<proteinExistence type="predicted"/>
<sequence>MNTEKIKNLDGKITFDELTSLDGSKIALPTDKLREDLLQASFPHEQIIDIGWYPEFSEHGAFRITLIANQNWESPIYTETAKTLDDLEKALDNTLDKVKKT</sequence>
<keyword evidence="2" id="KW-1185">Reference proteome</keyword>
<evidence type="ECO:0000313" key="2">
    <source>
        <dbReference type="Proteomes" id="UP000663686"/>
    </source>
</evidence>
<evidence type="ECO:0000313" key="1">
    <source>
        <dbReference type="EMBL" id="QRK85374.1"/>
    </source>
</evidence>
<name>A0ABX7GJI9_9PSED</name>
<gene>
    <name evidence="1" type="ORF">JN757_06250</name>
</gene>
<dbReference type="EMBL" id="CP069352">
    <property type="protein sequence ID" value="QRK85374.1"/>
    <property type="molecule type" value="Genomic_DNA"/>
</dbReference>
<accession>A0ABX7GJI9</accession>
<protein>
    <submittedName>
        <fullName evidence="1">Uncharacterized protein</fullName>
    </submittedName>
</protein>
<reference evidence="1 2" key="2">
    <citation type="submission" date="2021-03" db="EMBL/GenBank/DDBJ databases">
        <title>P. granadensis CT364 genome publication.</title>
        <authorList>
            <person name="Stach J."/>
            <person name="Montero-Calasanz Md.C."/>
        </authorList>
    </citation>
    <scope>NUCLEOTIDE SEQUENCE [LARGE SCALE GENOMIC DNA]</scope>
    <source>
        <strain evidence="1 2">CT364</strain>
    </source>
</reference>